<feature type="transmembrane region" description="Helical" evidence="1">
    <location>
        <begin position="40"/>
        <end position="62"/>
    </location>
</feature>
<name>A0AB35YNW2_9FLAO</name>
<evidence type="ECO:0000313" key="5">
    <source>
        <dbReference type="Proteomes" id="UP001390963"/>
    </source>
</evidence>
<dbReference type="EMBL" id="JAZBJM010000001">
    <property type="protein sequence ID" value="MEM0517010.1"/>
    <property type="molecule type" value="Genomic_DNA"/>
</dbReference>
<evidence type="ECO:0000313" key="3">
    <source>
        <dbReference type="EMBL" id="MEM0572249.1"/>
    </source>
</evidence>
<dbReference type="AlphaFoldDB" id="A0AB35YNW2"/>
<evidence type="ECO:0000313" key="4">
    <source>
        <dbReference type="Proteomes" id="UP001388259"/>
    </source>
</evidence>
<feature type="transmembrane region" description="Helical" evidence="1">
    <location>
        <begin position="140"/>
        <end position="161"/>
    </location>
</feature>
<dbReference type="Proteomes" id="UP001388259">
    <property type="component" value="Unassembled WGS sequence"/>
</dbReference>
<feature type="transmembrane region" description="Helical" evidence="1">
    <location>
        <begin position="107"/>
        <end position="128"/>
    </location>
</feature>
<feature type="transmembrane region" description="Helical" evidence="1">
    <location>
        <begin position="82"/>
        <end position="100"/>
    </location>
</feature>
<feature type="transmembrane region" description="Helical" evidence="1">
    <location>
        <begin position="173"/>
        <end position="194"/>
    </location>
</feature>
<feature type="transmembrane region" description="Helical" evidence="1">
    <location>
        <begin position="6"/>
        <end position="28"/>
    </location>
</feature>
<dbReference type="EMBL" id="JBANCF010000001">
    <property type="protein sequence ID" value="MEM0572249.1"/>
    <property type="molecule type" value="Genomic_DNA"/>
</dbReference>
<keyword evidence="1" id="KW-0812">Transmembrane</keyword>
<dbReference type="Proteomes" id="UP001390963">
    <property type="component" value="Unassembled WGS sequence"/>
</dbReference>
<gene>
    <name evidence="3" type="ORF">VZD24_01860</name>
    <name evidence="2" type="ORF">VZD85_01500</name>
</gene>
<comment type="caution">
    <text evidence="2">The sequence shown here is derived from an EMBL/GenBank/DDBJ whole genome shotgun (WGS) entry which is preliminary data.</text>
</comment>
<dbReference type="RefSeq" id="WP_279447787.1">
    <property type="nucleotide sequence ID" value="NZ_JAZBJM010000001.1"/>
</dbReference>
<evidence type="ECO:0000256" key="1">
    <source>
        <dbReference type="SAM" id="Phobius"/>
    </source>
</evidence>
<accession>A0AB35YNW2</accession>
<evidence type="ECO:0008006" key="6">
    <source>
        <dbReference type="Google" id="ProtNLM"/>
    </source>
</evidence>
<sequence>MEISDFLRFIFPIVFVEILAALAGTYYLKVTRPWFKSAKYFVLFLWITVFVEFVGSYAPAAYFSGYQFLPFIKGTNFENNFWWYNLYSLLGYSFFVLYFISFVKNTVLKNVFTFLVALFVILSLGLYIYTDSFFKSTSQFVSIVGTLLVFFSVALFYFELLRSDLLLQLKRFLPFYLSVGVLVFHLCVTPIEIFSQYFNLEGGNDLFVKLHVNVLLYANIFMYSTFILGFIVCSRKKKSSY</sequence>
<proteinExistence type="predicted"/>
<keyword evidence="1" id="KW-0472">Membrane</keyword>
<protein>
    <recommendedName>
        <fullName evidence="6">Lycopene cyclase domain-containing protein</fullName>
    </recommendedName>
</protein>
<feature type="transmembrane region" description="Helical" evidence="1">
    <location>
        <begin position="214"/>
        <end position="233"/>
    </location>
</feature>
<keyword evidence="5" id="KW-1185">Reference proteome</keyword>
<evidence type="ECO:0000313" key="2">
    <source>
        <dbReference type="EMBL" id="MEM0517010.1"/>
    </source>
</evidence>
<organism evidence="2 4">
    <name type="scientific">Aequorivita flava</name>
    <dbReference type="NCBI Taxonomy" id="3114371"/>
    <lineage>
        <taxon>Bacteria</taxon>
        <taxon>Pseudomonadati</taxon>
        <taxon>Bacteroidota</taxon>
        <taxon>Flavobacteriia</taxon>
        <taxon>Flavobacteriales</taxon>
        <taxon>Flavobacteriaceae</taxon>
        <taxon>Aequorivita</taxon>
    </lineage>
</organism>
<reference evidence="2 5" key="1">
    <citation type="submission" date="2024-01" db="EMBL/GenBank/DDBJ databases">
        <title>Aequorivita flavus sp. nov., isolated from deep-sea sediment.</title>
        <authorList>
            <person name="Chen X."/>
        </authorList>
    </citation>
    <scope>NUCLEOTIDE SEQUENCE</scope>
    <source>
        <strain evidence="2">MCCC 1A16923</strain>
        <strain evidence="3 5">MCCC 1A16935</strain>
    </source>
</reference>
<keyword evidence="1" id="KW-1133">Transmembrane helix</keyword>